<dbReference type="InterPro" id="IPR007860">
    <property type="entry name" value="DNA_mmatch_repair_MutS_con_dom"/>
</dbReference>
<dbReference type="Gene3D" id="3.30.420.110">
    <property type="entry name" value="MutS, connector domain"/>
    <property type="match status" value="1"/>
</dbReference>
<dbReference type="EMBL" id="MU001705">
    <property type="protein sequence ID" value="KAF2452693.1"/>
    <property type="molecule type" value="Genomic_DNA"/>
</dbReference>
<feature type="domain" description="DNA mismatch repair proteins mutS family" evidence="9">
    <location>
        <begin position="893"/>
        <end position="909"/>
    </location>
</feature>
<dbReference type="PIRSF" id="PIRSF037677">
    <property type="entry name" value="DNA_mis_repair_Msh6"/>
    <property type="match status" value="1"/>
</dbReference>
<dbReference type="Gene3D" id="3.40.1170.10">
    <property type="entry name" value="DNA repair protein MutS, domain I"/>
    <property type="match status" value="1"/>
</dbReference>
<keyword evidence="5" id="KW-0238">DNA-binding</keyword>
<dbReference type="GO" id="GO:0006298">
    <property type="term" value="P:mismatch repair"/>
    <property type="evidence" value="ECO:0007669"/>
    <property type="project" value="InterPro"/>
</dbReference>
<evidence type="ECO:0000256" key="6">
    <source>
        <dbReference type="ARBA" id="ARBA00023204"/>
    </source>
</evidence>
<dbReference type="Proteomes" id="UP000799766">
    <property type="component" value="Unassembled WGS sequence"/>
</dbReference>
<feature type="coiled-coil region" evidence="7">
    <location>
        <begin position="624"/>
        <end position="655"/>
    </location>
</feature>
<dbReference type="Pfam" id="PF00488">
    <property type="entry name" value="MutS_V"/>
    <property type="match status" value="1"/>
</dbReference>
<dbReference type="GO" id="GO:0005634">
    <property type="term" value="C:nucleus"/>
    <property type="evidence" value="ECO:0007669"/>
    <property type="project" value="TreeGrafter"/>
</dbReference>
<evidence type="ECO:0000256" key="5">
    <source>
        <dbReference type="ARBA" id="ARBA00023125"/>
    </source>
</evidence>
<dbReference type="InterPro" id="IPR007695">
    <property type="entry name" value="DNA_mismatch_repair_MutS-lik_N"/>
</dbReference>
<feature type="chain" id="PRO_5025398501" evidence="8">
    <location>
        <begin position="17"/>
        <end position="1015"/>
    </location>
</feature>
<dbReference type="PANTHER" id="PTHR11361">
    <property type="entry name" value="DNA MISMATCH REPAIR PROTEIN MUTS FAMILY MEMBER"/>
    <property type="match status" value="1"/>
</dbReference>
<dbReference type="Pfam" id="PF05188">
    <property type="entry name" value="MutS_II"/>
    <property type="match status" value="1"/>
</dbReference>
<evidence type="ECO:0000259" key="9">
    <source>
        <dbReference type="PROSITE" id="PS00486"/>
    </source>
</evidence>
<protein>
    <submittedName>
        <fullName evidence="10">Putative DNA mismatch repair protein Msh1</fullName>
    </submittedName>
</protein>
<dbReference type="SUPFAM" id="SSF52540">
    <property type="entry name" value="P-loop containing nucleoside triphosphate hydrolases"/>
    <property type="match status" value="1"/>
</dbReference>
<gene>
    <name evidence="10" type="ORF">BDY21DRAFT_294350</name>
</gene>
<evidence type="ECO:0000313" key="11">
    <source>
        <dbReference type="Proteomes" id="UP000799766"/>
    </source>
</evidence>
<organism evidence="10 11">
    <name type="scientific">Lineolata rhizophorae</name>
    <dbReference type="NCBI Taxonomy" id="578093"/>
    <lineage>
        <taxon>Eukaryota</taxon>
        <taxon>Fungi</taxon>
        <taxon>Dikarya</taxon>
        <taxon>Ascomycota</taxon>
        <taxon>Pezizomycotina</taxon>
        <taxon>Dothideomycetes</taxon>
        <taxon>Dothideomycetes incertae sedis</taxon>
        <taxon>Lineolatales</taxon>
        <taxon>Lineolataceae</taxon>
        <taxon>Lineolata</taxon>
    </lineage>
</organism>
<dbReference type="OrthoDB" id="2534523at2759"/>
<dbReference type="SMART" id="SM00533">
    <property type="entry name" value="MUTSd"/>
    <property type="match status" value="1"/>
</dbReference>
<evidence type="ECO:0000256" key="1">
    <source>
        <dbReference type="ARBA" id="ARBA00006271"/>
    </source>
</evidence>
<keyword evidence="11" id="KW-1185">Reference proteome</keyword>
<evidence type="ECO:0000256" key="2">
    <source>
        <dbReference type="ARBA" id="ARBA00022741"/>
    </source>
</evidence>
<dbReference type="Pfam" id="PF05192">
    <property type="entry name" value="MutS_III"/>
    <property type="match status" value="1"/>
</dbReference>
<dbReference type="SUPFAM" id="SSF53150">
    <property type="entry name" value="DNA repair protein MutS, domain II"/>
    <property type="match status" value="1"/>
</dbReference>
<keyword evidence="6" id="KW-0234">DNA repair</keyword>
<dbReference type="InterPro" id="IPR007696">
    <property type="entry name" value="DNA_mismatch_repair_MutS_core"/>
</dbReference>
<dbReference type="FunFam" id="3.40.1170.10:FF:000010">
    <property type="entry name" value="DNA mismatch repair protein Msh1"/>
    <property type="match status" value="1"/>
</dbReference>
<dbReference type="GO" id="GO:0005524">
    <property type="term" value="F:ATP binding"/>
    <property type="evidence" value="ECO:0007669"/>
    <property type="project" value="UniProtKB-KW"/>
</dbReference>
<dbReference type="GO" id="GO:0043504">
    <property type="term" value="P:mitochondrial DNA repair"/>
    <property type="evidence" value="ECO:0007669"/>
    <property type="project" value="TreeGrafter"/>
</dbReference>
<reference evidence="10" key="1">
    <citation type="journal article" date="2020" name="Stud. Mycol.">
        <title>101 Dothideomycetes genomes: a test case for predicting lifestyles and emergence of pathogens.</title>
        <authorList>
            <person name="Haridas S."/>
            <person name="Albert R."/>
            <person name="Binder M."/>
            <person name="Bloem J."/>
            <person name="Labutti K."/>
            <person name="Salamov A."/>
            <person name="Andreopoulos B."/>
            <person name="Baker S."/>
            <person name="Barry K."/>
            <person name="Bills G."/>
            <person name="Bluhm B."/>
            <person name="Cannon C."/>
            <person name="Castanera R."/>
            <person name="Culley D."/>
            <person name="Daum C."/>
            <person name="Ezra D."/>
            <person name="Gonzalez J."/>
            <person name="Henrissat B."/>
            <person name="Kuo A."/>
            <person name="Liang C."/>
            <person name="Lipzen A."/>
            <person name="Lutzoni F."/>
            <person name="Magnuson J."/>
            <person name="Mondo S."/>
            <person name="Nolan M."/>
            <person name="Ohm R."/>
            <person name="Pangilinan J."/>
            <person name="Park H.-J."/>
            <person name="Ramirez L."/>
            <person name="Alfaro M."/>
            <person name="Sun H."/>
            <person name="Tritt A."/>
            <person name="Yoshinaga Y."/>
            <person name="Zwiers L.-H."/>
            <person name="Turgeon B."/>
            <person name="Goodwin S."/>
            <person name="Spatafora J."/>
            <person name="Crous P."/>
            <person name="Grigoriev I."/>
        </authorList>
    </citation>
    <scope>NUCLEOTIDE SEQUENCE</scope>
    <source>
        <strain evidence="10">ATCC 16933</strain>
    </source>
</reference>
<dbReference type="SUPFAM" id="SSF48334">
    <property type="entry name" value="DNA repair protein MutS, domain III"/>
    <property type="match status" value="1"/>
</dbReference>
<dbReference type="InterPro" id="IPR036678">
    <property type="entry name" value="MutS_con_dom_sf"/>
</dbReference>
<dbReference type="SUPFAM" id="SSF55271">
    <property type="entry name" value="DNA repair protein MutS, domain I"/>
    <property type="match status" value="1"/>
</dbReference>
<dbReference type="PROSITE" id="PS00486">
    <property type="entry name" value="DNA_MISMATCH_REPAIR_2"/>
    <property type="match status" value="1"/>
</dbReference>
<name>A0A6A6NN65_9PEZI</name>
<dbReference type="GO" id="GO:0005739">
    <property type="term" value="C:mitochondrion"/>
    <property type="evidence" value="ECO:0007669"/>
    <property type="project" value="TreeGrafter"/>
</dbReference>
<proteinExistence type="inferred from homology"/>
<feature type="signal peptide" evidence="8">
    <location>
        <begin position="1"/>
        <end position="16"/>
    </location>
</feature>
<dbReference type="Gene3D" id="3.40.50.300">
    <property type="entry name" value="P-loop containing nucleotide triphosphate hydrolases"/>
    <property type="match status" value="1"/>
</dbReference>
<accession>A0A6A6NN65</accession>
<dbReference type="InterPro" id="IPR027417">
    <property type="entry name" value="P-loop_NTPase"/>
</dbReference>
<dbReference type="InterPro" id="IPR036187">
    <property type="entry name" value="DNA_mismatch_repair_MutS_sf"/>
</dbReference>
<dbReference type="PANTHER" id="PTHR11361:SF34">
    <property type="entry name" value="DNA MISMATCH REPAIR PROTEIN MSH1, MITOCHONDRIAL"/>
    <property type="match status" value="1"/>
</dbReference>
<dbReference type="SMART" id="SM00534">
    <property type="entry name" value="MUTSac"/>
    <property type="match status" value="1"/>
</dbReference>
<dbReference type="Pfam" id="PF01624">
    <property type="entry name" value="MutS_I"/>
    <property type="match status" value="1"/>
</dbReference>
<dbReference type="InterPro" id="IPR000432">
    <property type="entry name" value="DNA_mismatch_repair_MutS_C"/>
</dbReference>
<keyword evidence="8" id="KW-0732">Signal</keyword>
<comment type="similarity">
    <text evidence="1">Belongs to the DNA mismatch repair MutS family.</text>
</comment>
<keyword evidence="7" id="KW-0175">Coiled coil</keyword>
<keyword evidence="4" id="KW-0067">ATP-binding</keyword>
<evidence type="ECO:0000256" key="4">
    <source>
        <dbReference type="ARBA" id="ARBA00022840"/>
    </source>
</evidence>
<dbReference type="GO" id="GO:0030983">
    <property type="term" value="F:mismatched DNA binding"/>
    <property type="evidence" value="ECO:0007669"/>
    <property type="project" value="InterPro"/>
</dbReference>
<keyword evidence="2" id="KW-0547">Nucleotide-binding</keyword>
<evidence type="ECO:0000256" key="3">
    <source>
        <dbReference type="ARBA" id="ARBA00022763"/>
    </source>
</evidence>
<dbReference type="InterPro" id="IPR045076">
    <property type="entry name" value="MutS"/>
</dbReference>
<dbReference type="FunFam" id="3.40.50.300:FF:001238">
    <property type="entry name" value="DNA mismatch repair protein"/>
    <property type="match status" value="1"/>
</dbReference>
<evidence type="ECO:0000256" key="8">
    <source>
        <dbReference type="SAM" id="SignalP"/>
    </source>
</evidence>
<evidence type="ECO:0000313" key="10">
    <source>
        <dbReference type="EMBL" id="KAF2452693.1"/>
    </source>
</evidence>
<keyword evidence="3" id="KW-0227">DNA damage</keyword>
<dbReference type="InterPro" id="IPR017261">
    <property type="entry name" value="DNA_mismatch_repair_MutS/MSH"/>
</dbReference>
<dbReference type="InterPro" id="IPR016151">
    <property type="entry name" value="DNA_mismatch_repair_MutS_N"/>
</dbReference>
<dbReference type="AlphaFoldDB" id="A0A6A6NN65"/>
<evidence type="ECO:0000256" key="7">
    <source>
        <dbReference type="SAM" id="Coils"/>
    </source>
</evidence>
<sequence>MHIGLANSCIRRPISAFRLSRTLCLPLAACLSSPSFYDGASLQARIFSPWHEKTQVRGARKRTTLKLDDLPQGLLPVEAEENNGEDAEENRPAYPTVVQQARNNMRKFNHCVVLTRVGNFYELYFEQAEELGPMLNLKVAQKKTNAGPVYMAGFPFFQLDRFLKVLVQDFGKYVAISEEFPNDPAERAKSGGLMFDRKITRVITPGTLIDEKFMDPWENNFLLSIYVEPLERQRTTDGKPSPSGSSERIAKPKVGLAWLDLSSGDFFTQETDMTSLPSTIARIGPREIVLDDALKDGQHDTIISMLREDRHVITYHPAALGQDSVADWSSMLEDVSVTVDTSSFSPAEVSAGSFLLHYVKTQLQGVQAKLRAPVRRQANEYMSIDKNSLRALEIKTTLRDGWLEGSLLHAVRKTVTKSGARLLSQRLTSPSMSLEIINKRLDLVTEMIDYEVLREQVVTLLRRTFDTLRLVQKFSFGRGDADDLLGLSRTIQITNELASVLKRHITARKQESSSDVMGSKIARETYRCLESIVDSLDLADPTKLATKILDAIDEEGLSEQHRLEENEAAAMVNMAADIINEEAPGEPVPGVPKRIRAKASQQRNSETVSPKDVDIGRDEIWVMRKNASTTLQRLHAELEELKDEKAALAVKLREEFGAASLTLRWTPGLGHICHVKGKDMNSLISKLGSSARSVSSSKSTRSFHLPKWTHLGSRIDESKHRIRAEELRVFGKLRTRVIRNLVKLRRNASVLDELDVACSFATVANIQGLVRPILNTGTEHKIVGGRHPMVEGGLSQQGRTFTSNDCFVGAEQQVLLITGPNMGGKSTFLRQNALISILAQTGSFVPAEYAEIGLVDKIFSRVGSADNLYQDQSTFMVEMLETAEILKQATSRSFVIMDEVGRGTTPEDGIAVGFACLHHLYHVNQCRTLFATHFHALADMTKEWKKVACYCTDVEELEDGKESFVYVHRLQKGINKESHALKVARFAGMPEEAIAVAATVLDSLKKRPELKNHST</sequence>
<dbReference type="GO" id="GO:0140664">
    <property type="term" value="F:ATP-dependent DNA damage sensor activity"/>
    <property type="evidence" value="ECO:0007669"/>
    <property type="project" value="InterPro"/>
</dbReference>
<dbReference type="Gene3D" id="1.10.1420.10">
    <property type="match status" value="2"/>
</dbReference>